<comment type="caution">
    <text evidence="1">The sequence shown here is derived from an EMBL/GenBank/DDBJ whole genome shotgun (WGS) entry which is preliminary data.</text>
</comment>
<dbReference type="InterPro" id="IPR036844">
    <property type="entry name" value="Hint_dom_sf"/>
</dbReference>
<dbReference type="PROSITE" id="PS50818">
    <property type="entry name" value="INTEIN_C_TER"/>
    <property type="match status" value="1"/>
</dbReference>
<dbReference type="OrthoDB" id="582519at2"/>
<name>A0A4R4P616_9ACTN</name>
<reference evidence="1 2" key="1">
    <citation type="submission" date="2019-03" db="EMBL/GenBank/DDBJ databases">
        <title>Draft genome sequences of novel Actinobacteria.</title>
        <authorList>
            <person name="Sahin N."/>
            <person name="Ay H."/>
            <person name="Saygin H."/>
        </authorList>
    </citation>
    <scope>NUCLEOTIDE SEQUENCE [LARGE SCALE GENOMIC DNA]</scope>
    <source>
        <strain evidence="1 2">DSM 45347</strain>
    </source>
</reference>
<organism evidence="1 2">
    <name type="scientific">Actinomadura bangladeshensis</name>
    <dbReference type="NCBI Taxonomy" id="453573"/>
    <lineage>
        <taxon>Bacteria</taxon>
        <taxon>Bacillati</taxon>
        <taxon>Actinomycetota</taxon>
        <taxon>Actinomycetes</taxon>
        <taxon>Streptosporangiales</taxon>
        <taxon>Thermomonosporaceae</taxon>
        <taxon>Actinomadura</taxon>
    </lineage>
</organism>
<dbReference type="NCBIfam" id="TIGR01443">
    <property type="entry name" value="intein_Cterm"/>
    <property type="match status" value="1"/>
</dbReference>
<keyword evidence="2" id="KW-1185">Reference proteome</keyword>
<dbReference type="AlphaFoldDB" id="A0A4R4P616"/>
<dbReference type="InterPro" id="IPR030934">
    <property type="entry name" value="Intein_C"/>
</dbReference>
<evidence type="ECO:0000313" key="2">
    <source>
        <dbReference type="Proteomes" id="UP000295431"/>
    </source>
</evidence>
<proteinExistence type="predicted"/>
<dbReference type="SUPFAM" id="SSF51294">
    <property type="entry name" value="Hedgehog/intein (Hint) domain"/>
    <property type="match status" value="1"/>
</dbReference>
<sequence>MAQSAFVDAAHIKPGDKLQQPDGTTATVKKTHRYTATQVTYDLTINGPHTYYVVAGTTPVLVHNCEDLALGVQDAPSGGLAAFARSVNAKHYGPPNREKGEQPGYWRPLVEKFIGRGEGTVHVNMDGLRDGFAEMAKRGLRPALYEASATDEEISWIARSVVNGQRSWSSVKFYQGRKELPMPMPDWSSMMGMRHMDEPLYVGRPGAD</sequence>
<accession>A0A4R4P616</accession>
<gene>
    <name evidence="1" type="ORF">E1284_07760</name>
</gene>
<dbReference type="Pfam" id="PF07591">
    <property type="entry name" value="PT-HINT"/>
    <property type="match status" value="1"/>
</dbReference>
<dbReference type="Proteomes" id="UP000295431">
    <property type="component" value="Unassembled WGS sequence"/>
</dbReference>
<protein>
    <submittedName>
        <fullName evidence="1">Uncharacterized protein</fullName>
    </submittedName>
</protein>
<dbReference type="EMBL" id="SMJW01000026">
    <property type="protein sequence ID" value="TDC17898.1"/>
    <property type="molecule type" value="Genomic_DNA"/>
</dbReference>
<dbReference type="Gene3D" id="2.170.16.10">
    <property type="entry name" value="Hedgehog/Intein (Hint) domain"/>
    <property type="match status" value="1"/>
</dbReference>
<evidence type="ECO:0000313" key="1">
    <source>
        <dbReference type="EMBL" id="TDC17898.1"/>
    </source>
</evidence>